<dbReference type="SUPFAM" id="SSF48726">
    <property type="entry name" value="Immunoglobulin"/>
    <property type="match status" value="1"/>
</dbReference>
<evidence type="ECO:0000256" key="9">
    <source>
        <dbReference type="SAM" id="SignalP"/>
    </source>
</evidence>
<dbReference type="STRING" id="1841481.ENSSLDP00000022257"/>
<evidence type="ECO:0000256" key="3">
    <source>
        <dbReference type="ARBA" id="ARBA00022729"/>
    </source>
</evidence>
<dbReference type="AlphaFoldDB" id="A0A3B4XZ50"/>
<keyword evidence="3 9" id="KW-0732">Signal</keyword>
<dbReference type="Gene3D" id="2.60.40.10">
    <property type="entry name" value="Immunoglobulins"/>
    <property type="match status" value="1"/>
</dbReference>
<reference evidence="11" key="2">
    <citation type="submission" date="2025-09" db="UniProtKB">
        <authorList>
            <consortium name="Ensembl"/>
        </authorList>
    </citation>
    <scope>IDENTIFICATION</scope>
</reference>
<keyword evidence="5 8" id="KW-0472">Membrane</keyword>
<accession>A0A3B4XZ50</accession>
<feature type="transmembrane region" description="Helical" evidence="8">
    <location>
        <begin position="139"/>
        <end position="160"/>
    </location>
</feature>
<dbReference type="PANTHER" id="PTHR19433">
    <property type="entry name" value="T-CELL RECEPTOR ALPHA CHAIN V REGION-RELATED"/>
    <property type="match status" value="1"/>
</dbReference>
<evidence type="ECO:0000256" key="8">
    <source>
        <dbReference type="SAM" id="Phobius"/>
    </source>
</evidence>
<evidence type="ECO:0000313" key="12">
    <source>
        <dbReference type="Proteomes" id="UP000261360"/>
    </source>
</evidence>
<dbReference type="Ensembl" id="ENSSLDT00000022979.1">
    <property type="protein sequence ID" value="ENSSLDP00000022257.1"/>
    <property type="gene ID" value="ENSSLDG00000017329.1"/>
</dbReference>
<dbReference type="InterPro" id="IPR036179">
    <property type="entry name" value="Ig-like_dom_sf"/>
</dbReference>
<dbReference type="PANTHER" id="PTHR19433:SF111">
    <property type="entry name" value="T CELL RECEPTOR ALPHA VARIABLE 4"/>
    <property type="match status" value="1"/>
</dbReference>
<dbReference type="GO" id="GO:0005886">
    <property type="term" value="C:plasma membrane"/>
    <property type="evidence" value="ECO:0007669"/>
    <property type="project" value="UniProtKB-SubCell"/>
</dbReference>
<dbReference type="InterPro" id="IPR013783">
    <property type="entry name" value="Ig-like_fold"/>
</dbReference>
<dbReference type="GeneTree" id="ENSGT01030000235428"/>
<evidence type="ECO:0000259" key="10">
    <source>
        <dbReference type="SMART" id="SM00409"/>
    </source>
</evidence>
<keyword evidence="7" id="KW-0325">Glycoprotein</keyword>
<evidence type="ECO:0000256" key="7">
    <source>
        <dbReference type="ARBA" id="ARBA00023180"/>
    </source>
</evidence>
<evidence type="ECO:0000256" key="5">
    <source>
        <dbReference type="ARBA" id="ARBA00023136"/>
    </source>
</evidence>
<feature type="domain" description="Immunoglobulin" evidence="10">
    <location>
        <begin position="25"/>
        <end position="122"/>
    </location>
</feature>
<comment type="subcellular location">
    <subcellularLocation>
        <location evidence="1">Cell membrane</location>
    </subcellularLocation>
</comment>
<evidence type="ECO:0000256" key="1">
    <source>
        <dbReference type="ARBA" id="ARBA00004236"/>
    </source>
</evidence>
<organism evidence="11 12">
    <name type="scientific">Seriola lalandi dorsalis</name>
    <dbReference type="NCBI Taxonomy" id="1841481"/>
    <lineage>
        <taxon>Eukaryota</taxon>
        <taxon>Metazoa</taxon>
        <taxon>Chordata</taxon>
        <taxon>Craniata</taxon>
        <taxon>Vertebrata</taxon>
        <taxon>Euteleostomi</taxon>
        <taxon>Actinopterygii</taxon>
        <taxon>Neopterygii</taxon>
        <taxon>Teleostei</taxon>
        <taxon>Neoteleostei</taxon>
        <taxon>Acanthomorphata</taxon>
        <taxon>Carangaria</taxon>
        <taxon>Carangiformes</taxon>
        <taxon>Carangidae</taxon>
        <taxon>Seriola</taxon>
    </lineage>
</organism>
<evidence type="ECO:0000256" key="2">
    <source>
        <dbReference type="ARBA" id="ARBA00022475"/>
    </source>
</evidence>
<dbReference type="InterPro" id="IPR052051">
    <property type="entry name" value="TCR_complex_component"/>
</dbReference>
<keyword evidence="6" id="KW-1015">Disulfide bond</keyword>
<sequence>MSKKSFSILCLLFVSGWISVSVSQSQTVDVQSGGDVTLHCSKMFNYDPLTFWLRLVNKTKVSCISVLTGHRTMAKYCDGYENGKFEMSSNISTVFLKIRQVDFSDSGLYFCGFYTSGRLIVSLVSSHQMEKTSDEKPELTSLILGGLTVFLVMVIIGLVVKIRKLQKEKDPQRREVNPNLDSGDLNYATVDFGPAARRRRELEPNVVYAATR</sequence>
<evidence type="ECO:0000313" key="11">
    <source>
        <dbReference type="Ensembl" id="ENSSLDP00000022257.1"/>
    </source>
</evidence>
<feature type="signal peptide" evidence="9">
    <location>
        <begin position="1"/>
        <end position="25"/>
    </location>
</feature>
<dbReference type="GO" id="GO:0002376">
    <property type="term" value="P:immune system process"/>
    <property type="evidence" value="ECO:0007669"/>
    <property type="project" value="UniProtKB-KW"/>
</dbReference>
<evidence type="ECO:0000256" key="4">
    <source>
        <dbReference type="ARBA" id="ARBA00022859"/>
    </source>
</evidence>
<reference evidence="11" key="1">
    <citation type="submission" date="2025-08" db="UniProtKB">
        <authorList>
            <consortium name="Ensembl"/>
        </authorList>
    </citation>
    <scope>IDENTIFICATION</scope>
</reference>
<dbReference type="SMART" id="SM00409">
    <property type="entry name" value="IG"/>
    <property type="match status" value="1"/>
</dbReference>
<dbReference type="Proteomes" id="UP000261360">
    <property type="component" value="Unplaced"/>
</dbReference>
<proteinExistence type="predicted"/>
<dbReference type="InterPro" id="IPR013106">
    <property type="entry name" value="Ig_V-set"/>
</dbReference>
<dbReference type="InterPro" id="IPR003599">
    <property type="entry name" value="Ig_sub"/>
</dbReference>
<dbReference type="GO" id="GO:0009617">
    <property type="term" value="P:response to bacterium"/>
    <property type="evidence" value="ECO:0007669"/>
    <property type="project" value="TreeGrafter"/>
</dbReference>
<keyword evidence="8" id="KW-1133">Transmembrane helix</keyword>
<keyword evidence="12" id="KW-1185">Reference proteome</keyword>
<feature type="chain" id="PRO_5017258983" description="Immunoglobulin domain-containing protein" evidence="9">
    <location>
        <begin position="26"/>
        <end position="212"/>
    </location>
</feature>
<dbReference type="Pfam" id="PF07686">
    <property type="entry name" value="V-set"/>
    <property type="match status" value="1"/>
</dbReference>
<keyword evidence="8" id="KW-0812">Transmembrane</keyword>
<evidence type="ECO:0000256" key="6">
    <source>
        <dbReference type="ARBA" id="ARBA00023157"/>
    </source>
</evidence>
<keyword evidence="4" id="KW-0391">Immunity</keyword>
<name>A0A3B4XZ50_SERLL</name>
<keyword evidence="2" id="KW-1003">Cell membrane</keyword>
<protein>
    <recommendedName>
        <fullName evidence="10">Immunoglobulin domain-containing protein</fullName>
    </recommendedName>
</protein>